<organism evidence="1 2">
    <name type="scientific">Gulo gulo</name>
    <name type="common">Wolverine</name>
    <name type="synonym">Gluton</name>
    <dbReference type="NCBI Taxonomy" id="48420"/>
    <lineage>
        <taxon>Eukaryota</taxon>
        <taxon>Metazoa</taxon>
        <taxon>Chordata</taxon>
        <taxon>Craniata</taxon>
        <taxon>Vertebrata</taxon>
        <taxon>Euteleostomi</taxon>
        <taxon>Mammalia</taxon>
        <taxon>Eutheria</taxon>
        <taxon>Laurasiatheria</taxon>
        <taxon>Carnivora</taxon>
        <taxon>Caniformia</taxon>
        <taxon>Musteloidea</taxon>
        <taxon>Mustelidae</taxon>
        <taxon>Guloninae</taxon>
        <taxon>Gulo</taxon>
    </lineage>
</organism>
<name>A0A9X9PZ01_GULGU</name>
<keyword evidence="2" id="KW-1185">Reference proteome</keyword>
<dbReference type="EMBL" id="CYRY02010433">
    <property type="protein sequence ID" value="VCW78640.1"/>
    <property type="molecule type" value="Genomic_DNA"/>
</dbReference>
<accession>A0A9X9PZ01</accession>
<gene>
    <name evidence="1" type="ORF">BN2614_LOCUS2</name>
</gene>
<protein>
    <submittedName>
        <fullName evidence="1">Uncharacterized protein</fullName>
    </submittedName>
</protein>
<comment type="caution">
    <text evidence="1">The sequence shown here is derived from an EMBL/GenBank/DDBJ whole genome shotgun (WGS) entry which is preliminary data.</text>
</comment>
<proteinExistence type="predicted"/>
<evidence type="ECO:0000313" key="2">
    <source>
        <dbReference type="Proteomes" id="UP000269945"/>
    </source>
</evidence>
<reference evidence="1 2" key="1">
    <citation type="submission" date="2018-10" db="EMBL/GenBank/DDBJ databases">
        <authorList>
            <person name="Ekblom R."/>
            <person name="Jareborg N."/>
        </authorList>
    </citation>
    <scope>NUCLEOTIDE SEQUENCE [LARGE SCALE GENOMIC DNA]</scope>
    <source>
        <tissue evidence="1">Muscle</tissue>
    </source>
</reference>
<sequence>MANAVHFVPPCRAYSRQYFCHREYHSLTFCPSASCPCPSSL</sequence>
<evidence type="ECO:0000313" key="1">
    <source>
        <dbReference type="EMBL" id="VCW78640.1"/>
    </source>
</evidence>
<dbReference type="Proteomes" id="UP000269945">
    <property type="component" value="Unassembled WGS sequence"/>
</dbReference>
<dbReference type="AlphaFoldDB" id="A0A9X9PZ01"/>